<feature type="transmembrane region" description="Helical" evidence="2">
    <location>
        <begin position="6"/>
        <end position="26"/>
    </location>
</feature>
<reference evidence="4 5" key="1">
    <citation type="journal article" date="2020" name="Microorganisms">
        <title>Osmotic Adaptation and Compatible Solute Biosynthesis of Phototrophic Bacteria as Revealed from Genome Analyses.</title>
        <authorList>
            <person name="Imhoff J.F."/>
            <person name="Rahn T."/>
            <person name="Kunzel S."/>
            <person name="Keller A."/>
            <person name="Neulinger S.C."/>
        </authorList>
    </citation>
    <scope>NUCLEOTIDE SEQUENCE [LARGE SCALE GENOMIC DNA]</scope>
    <source>
        <strain evidence="4 5">DSM 21303</strain>
    </source>
</reference>
<keyword evidence="2" id="KW-0472">Membrane</keyword>
<dbReference type="InterPro" id="IPR024402">
    <property type="entry name" value="DUF2726"/>
</dbReference>
<organism evidence="4 5">
    <name type="scientific">Thiocapsa imhoffii</name>
    <dbReference type="NCBI Taxonomy" id="382777"/>
    <lineage>
        <taxon>Bacteria</taxon>
        <taxon>Pseudomonadati</taxon>
        <taxon>Pseudomonadota</taxon>
        <taxon>Gammaproteobacteria</taxon>
        <taxon>Chromatiales</taxon>
        <taxon>Chromatiaceae</taxon>
        <taxon>Thiocapsa</taxon>
    </lineage>
</organism>
<feature type="region of interest" description="Disordered" evidence="1">
    <location>
        <begin position="165"/>
        <end position="263"/>
    </location>
</feature>
<dbReference type="Proteomes" id="UP001138802">
    <property type="component" value="Unassembled WGS sequence"/>
</dbReference>
<keyword evidence="5" id="KW-1185">Reference proteome</keyword>
<accession>A0A9X0WG61</accession>
<dbReference type="EMBL" id="NRSD01000003">
    <property type="protein sequence ID" value="MBK1643965.1"/>
    <property type="molecule type" value="Genomic_DNA"/>
</dbReference>
<comment type="caution">
    <text evidence="4">The sequence shown here is derived from an EMBL/GenBank/DDBJ whole genome shotgun (WGS) entry which is preliminary data.</text>
</comment>
<dbReference type="AlphaFoldDB" id="A0A9X0WG61"/>
<sequence>MQHFYALLGLMAIVMMAFALSLVRLVRRRGGAPYRLDKMLFSPRERAFKAVLELILGPRYHIHGKVRVGEIIALARGLDRRTREHAESRLPDQSFDYVICEADTSAIVCAVNLAPAGRRWPWPMARGSLDRICIAVGLPFVRFRDSDAHSLVEIEKALMAAMHGTPRENSRLAAERAEEESALWQDSAPALGAPRQGAPDSRATPALRPRLGAASSRTPSITEPRRIEPQLGLDADLDAAPEPRIRFEDLDIEGPRRQGRASS</sequence>
<proteinExistence type="predicted"/>
<feature type="compositionally biased region" description="Basic and acidic residues" evidence="1">
    <location>
        <begin position="165"/>
        <end position="176"/>
    </location>
</feature>
<feature type="domain" description="DUF2726" evidence="3">
    <location>
        <begin position="38"/>
        <end position="160"/>
    </location>
</feature>
<evidence type="ECO:0000313" key="4">
    <source>
        <dbReference type="EMBL" id="MBK1643965.1"/>
    </source>
</evidence>
<dbReference type="Pfam" id="PF10881">
    <property type="entry name" value="DUF2726"/>
    <property type="match status" value="1"/>
</dbReference>
<evidence type="ECO:0000256" key="2">
    <source>
        <dbReference type="SAM" id="Phobius"/>
    </source>
</evidence>
<evidence type="ECO:0000256" key="1">
    <source>
        <dbReference type="SAM" id="MobiDB-lite"/>
    </source>
</evidence>
<keyword evidence="2" id="KW-0812">Transmembrane</keyword>
<evidence type="ECO:0000259" key="3">
    <source>
        <dbReference type="Pfam" id="PF10881"/>
    </source>
</evidence>
<feature type="compositionally biased region" description="Basic and acidic residues" evidence="1">
    <location>
        <begin position="241"/>
        <end position="256"/>
    </location>
</feature>
<dbReference type="RefSeq" id="WP_200386768.1">
    <property type="nucleotide sequence ID" value="NZ_NRSD01000003.1"/>
</dbReference>
<name>A0A9X0WG61_9GAMM</name>
<protein>
    <recommendedName>
        <fullName evidence="3">DUF2726 domain-containing protein</fullName>
    </recommendedName>
</protein>
<gene>
    <name evidence="4" type="ORF">CKO25_04685</name>
</gene>
<keyword evidence="2" id="KW-1133">Transmembrane helix</keyword>
<evidence type="ECO:0000313" key="5">
    <source>
        <dbReference type="Proteomes" id="UP001138802"/>
    </source>
</evidence>